<comment type="similarity">
    <text evidence="2 11">Belongs to the ENDOU family.</text>
</comment>
<evidence type="ECO:0000256" key="1">
    <source>
        <dbReference type="ARBA" id="ARBA00001936"/>
    </source>
</evidence>
<evidence type="ECO:0000256" key="2">
    <source>
        <dbReference type="ARBA" id="ARBA00010168"/>
    </source>
</evidence>
<dbReference type="GO" id="GO:0003723">
    <property type="term" value="F:RNA binding"/>
    <property type="evidence" value="ECO:0007669"/>
    <property type="project" value="UniProtKB-UniRule"/>
</dbReference>
<feature type="domain" description="EndoU" evidence="12">
    <location>
        <begin position="1"/>
        <end position="76"/>
    </location>
</feature>
<name>A0A5B7HU64_PORTR</name>
<dbReference type="PROSITE" id="PS51959">
    <property type="entry name" value="ENDOU"/>
    <property type="match status" value="1"/>
</dbReference>
<evidence type="ECO:0000256" key="7">
    <source>
        <dbReference type="ARBA" id="ARBA00022801"/>
    </source>
</evidence>
<dbReference type="SUPFAM" id="SSF142877">
    <property type="entry name" value="EndoU-like"/>
    <property type="match status" value="1"/>
</dbReference>
<evidence type="ECO:0000256" key="3">
    <source>
        <dbReference type="ARBA" id="ARBA00011245"/>
    </source>
</evidence>
<dbReference type="OrthoDB" id="430326at2759"/>
<gene>
    <name evidence="13" type="ORF">E2C01_067649</name>
</gene>
<proteinExistence type="inferred from homology"/>
<evidence type="ECO:0000256" key="6">
    <source>
        <dbReference type="ARBA" id="ARBA00022759"/>
    </source>
</evidence>
<evidence type="ECO:0000256" key="8">
    <source>
        <dbReference type="ARBA" id="ARBA00022884"/>
    </source>
</evidence>
<evidence type="ECO:0000256" key="5">
    <source>
        <dbReference type="ARBA" id="ARBA00022723"/>
    </source>
</evidence>
<keyword evidence="6 11" id="KW-0255">Endonuclease</keyword>
<comment type="cofactor">
    <cofactor evidence="1 11">
        <name>Mn(2+)</name>
        <dbReference type="ChEBI" id="CHEBI:29035"/>
    </cofactor>
</comment>
<evidence type="ECO:0000256" key="10">
    <source>
        <dbReference type="ARBA" id="ARBA00023239"/>
    </source>
</evidence>
<dbReference type="InterPro" id="IPR037227">
    <property type="entry name" value="EndoU-like"/>
</dbReference>
<dbReference type="GO" id="GO:0004521">
    <property type="term" value="F:RNA endonuclease activity"/>
    <property type="evidence" value="ECO:0007669"/>
    <property type="project" value="UniProtKB-UniRule"/>
</dbReference>
<accession>A0A5B7HU64</accession>
<dbReference type="AlphaFoldDB" id="A0A5B7HU64"/>
<dbReference type="PANTHER" id="PTHR12439">
    <property type="entry name" value="PLACENTAL PROTEIN 11-RELATED"/>
    <property type="match status" value="1"/>
</dbReference>
<dbReference type="GO" id="GO:0016829">
    <property type="term" value="F:lyase activity"/>
    <property type="evidence" value="ECO:0007669"/>
    <property type="project" value="UniProtKB-KW"/>
</dbReference>
<comment type="subunit">
    <text evidence="3 11">Monomer.</text>
</comment>
<evidence type="ECO:0000256" key="11">
    <source>
        <dbReference type="RuleBase" id="RU367085"/>
    </source>
</evidence>
<evidence type="ECO:0000313" key="14">
    <source>
        <dbReference type="Proteomes" id="UP000324222"/>
    </source>
</evidence>
<dbReference type="PANTHER" id="PTHR12439:SF42">
    <property type="entry name" value="ENDORIBONUCLEASE-RELATED"/>
    <property type="match status" value="1"/>
</dbReference>
<protein>
    <submittedName>
        <fullName evidence="13">Poly(U)-specific endoribonuclease</fullName>
    </submittedName>
</protein>
<organism evidence="13 14">
    <name type="scientific">Portunus trituberculatus</name>
    <name type="common">Swimming crab</name>
    <name type="synonym">Neptunus trituberculatus</name>
    <dbReference type="NCBI Taxonomy" id="210409"/>
    <lineage>
        <taxon>Eukaryota</taxon>
        <taxon>Metazoa</taxon>
        <taxon>Ecdysozoa</taxon>
        <taxon>Arthropoda</taxon>
        <taxon>Crustacea</taxon>
        <taxon>Multicrustacea</taxon>
        <taxon>Malacostraca</taxon>
        <taxon>Eumalacostraca</taxon>
        <taxon>Eucarida</taxon>
        <taxon>Decapoda</taxon>
        <taxon>Pleocyemata</taxon>
        <taxon>Brachyura</taxon>
        <taxon>Eubrachyura</taxon>
        <taxon>Portunoidea</taxon>
        <taxon>Portunidae</taxon>
        <taxon>Portuninae</taxon>
        <taxon>Portunus</taxon>
    </lineage>
</organism>
<evidence type="ECO:0000256" key="9">
    <source>
        <dbReference type="ARBA" id="ARBA00023211"/>
    </source>
</evidence>
<keyword evidence="7 11" id="KW-0378">Hydrolase</keyword>
<dbReference type="Proteomes" id="UP000324222">
    <property type="component" value="Unassembled WGS sequence"/>
</dbReference>
<keyword evidence="9 11" id="KW-0464">Manganese</keyword>
<keyword evidence="10" id="KW-0456">Lyase</keyword>
<evidence type="ECO:0000313" key="13">
    <source>
        <dbReference type="EMBL" id="MPC73325.1"/>
    </source>
</evidence>
<dbReference type="Pfam" id="PF09412">
    <property type="entry name" value="XendoU"/>
    <property type="match status" value="1"/>
</dbReference>
<keyword evidence="14" id="KW-1185">Reference proteome</keyword>
<dbReference type="GO" id="GO:0046872">
    <property type="term" value="F:metal ion binding"/>
    <property type="evidence" value="ECO:0007669"/>
    <property type="project" value="UniProtKB-UniRule"/>
</dbReference>
<dbReference type="InterPro" id="IPR018998">
    <property type="entry name" value="EndoU_C"/>
</dbReference>
<dbReference type="GO" id="GO:0016787">
    <property type="term" value="F:hydrolase activity"/>
    <property type="evidence" value="ECO:0007669"/>
    <property type="project" value="UniProtKB-KW"/>
</dbReference>
<keyword evidence="4 11" id="KW-0540">Nuclease</keyword>
<keyword evidence="8 11" id="KW-0694">RNA-binding</keyword>
<sequence>MRFVWLSDTKPVGTVFVGTTPELEMALYTLCFLAKPNSRCPVQLNGKKFQIQTWTQSYQGKTLVEYPTNFFPISSKKGLLQR</sequence>
<comment type="caution">
    <text evidence="13">The sequence shown here is derived from an EMBL/GenBank/DDBJ whole genome shotgun (WGS) entry which is preliminary data.</text>
</comment>
<evidence type="ECO:0000256" key="4">
    <source>
        <dbReference type="ARBA" id="ARBA00022722"/>
    </source>
</evidence>
<evidence type="ECO:0000259" key="12">
    <source>
        <dbReference type="PROSITE" id="PS51959"/>
    </source>
</evidence>
<reference evidence="13 14" key="1">
    <citation type="submission" date="2019-05" db="EMBL/GenBank/DDBJ databases">
        <title>Another draft genome of Portunus trituberculatus and its Hox gene families provides insights of decapod evolution.</title>
        <authorList>
            <person name="Jeong J.-H."/>
            <person name="Song I."/>
            <person name="Kim S."/>
            <person name="Choi T."/>
            <person name="Kim D."/>
            <person name="Ryu S."/>
            <person name="Kim W."/>
        </authorList>
    </citation>
    <scope>NUCLEOTIDE SEQUENCE [LARGE SCALE GENOMIC DNA]</scope>
    <source>
        <tissue evidence="13">Muscle</tissue>
    </source>
</reference>
<dbReference type="InterPro" id="IPR039787">
    <property type="entry name" value="ENDOU"/>
</dbReference>
<keyword evidence="5 11" id="KW-0479">Metal-binding</keyword>
<dbReference type="EMBL" id="VSRR010036584">
    <property type="protein sequence ID" value="MPC73325.1"/>
    <property type="molecule type" value="Genomic_DNA"/>
</dbReference>